<comment type="caution">
    <text evidence="2">The sequence shown here is derived from an EMBL/GenBank/DDBJ whole genome shotgun (WGS) entry which is preliminary data.</text>
</comment>
<evidence type="ECO:0000256" key="1">
    <source>
        <dbReference type="SAM" id="Phobius"/>
    </source>
</evidence>
<feature type="transmembrane region" description="Helical" evidence="1">
    <location>
        <begin position="42"/>
        <end position="66"/>
    </location>
</feature>
<keyword evidence="1" id="KW-0812">Transmembrane</keyword>
<proteinExistence type="predicted"/>
<keyword evidence="1" id="KW-0472">Membrane</keyword>
<dbReference type="Proteomes" id="UP001295684">
    <property type="component" value="Unassembled WGS sequence"/>
</dbReference>
<sequence length="362" mass="42271">MNKKHRELWWFYIILIFLNLSCIASVIILLKKYWKFRIREFYFTLITIFMILTYVTRIIDVIYVWVAEPDTLFNKNHINHHYKIMEHTKVLVSFPPILFNGFSILGYSFRWTNFCVMTTAQASLNERKVVTKENFVKWVYLLTISVLFIIYIAAVIFQKILIACFISTSSVLLFSGILLLFVSNYFLYVLKRDKRELYEQKACAVRTYTIIISLCMIYGSFNLIFDLCVNTGKTDTSTLSQIDDILMMTWFFTELLPSISIMIVLWKSYKEILLYRTLRTSLCGDVASKSCIETILKEDYEEEESIRKLIAKQPSSALSGIGSFKAASWNHSGGLEYSYYRSTSQGEDRSGAGKPQPYLTYY</sequence>
<feature type="transmembrane region" description="Helical" evidence="1">
    <location>
        <begin position="208"/>
        <end position="225"/>
    </location>
</feature>
<accession>A0AAD1UEF6</accession>
<keyword evidence="1" id="KW-1133">Transmembrane helix</keyword>
<protein>
    <submittedName>
        <fullName evidence="2">Uncharacterized protein</fullName>
    </submittedName>
</protein>
<feature type="transmembrane region" description="Helical" evidence="1">
    <location>
        <begin position="245"/>
        <end position="266"/>
    </location>
</feature>
<name>A0AAD1UEF6_EUPCR</name>
<feature type="transmembrane region" description="Helical" evidence="1">
    <location>
        <begin position="135"/>
        <end position="154"/>
    </location>
</feature>
<gene>
    <name evidence="2" type="ORF">ECRASSUSDP1_LOCUS7046</name>
</gene>
<feature type="transmembrane region" description="Helical" evidence="1">
    <location>
        <begin position="90"/>
        <end position="109"/>
    </location>
</feature>
<reference evidence="2" key="1">
    <citation type="submission" date="2023-07" db="EMBL/GenBank/DDBJ databases">
        <authorList>
            <consortium name="AG Swart"/>
            <person name="Singh M."/>
            <person name="Singh A."/>
            <person name="Seah K."/>
            <person name="Emmerich C."/>
        </authorList>
    </citation>
    <scope>NUCLEOTIDE SEQUENCE</scope>
    <source>
        <strain evidence="2">DP1</strain>
    </source>
</reference>
<keyword evidence="3" id="KW-1185">Reference proteome</keyword>
<dbReference type="AlphaFoldDB" id="A0AAD1UEF6"/>
<organism evidence="2 3">
    <name type="scientific">Euplotes crassus</name>
    <dbReference type="NCBI Taxonomy" id="5936"/>
    <lineage>
        <taxon>Eukaryota</taxon>
        <taxon>Sar</taxon>
        <taxon>Alveolata</taxon>
        <taxon>Ciliophora</taxon>
        <taxon>Intramacronucleata</taxon>
        <taxon>Spirotrichea</taxon>
        <taxon>Hypotrichia</taxon>
        <taxon>Euplotida</taxon>
        <taxon>Euplotidae</taxon>
        <taxon>Moneuplotes</taxon>
    </lineage>
</organism>
<evidence type="ECO:0000313" key="2">
    <source>
        <dbReference type="EMBL" id="CAI2365754.1"/>
    </source>
</evidence>
<feature type="transmembrane region" description="Helical" evidence="1">
    <location>
        <begin position="12"/>
        <end position="30"/>
    </location>
</feature>
<dbReference type="EMBL" id="CAMPGE010006852">
    <property type="protein sequence ID" value="CAI2365754.1"/>
    <property type="molecule type" value="Genomic_DNA"/>
</dbReference>
<evidence type="ECO:0000313" key="3">
    <source>
        <dbReference type="Proteomes" id="UP001295684"/>
    </source>
</evidence>
<feature type="transmembrane region" description="Helical" evidence="1">
    <location>
        <begin position="160"/>
        <end position="187"/>
    </location>
</feature>